<dbReference type="InterPro" id="IPR029058">
    <property type="entry name" value="AB_hydrolase_fold"/>
</dbReference>
<dbReference type="InterPro" id="IPR002925">
    <property type="entry name" value="Dienelactn_hydro"/>
</dbReference>
<dbReference type="EMBL" id="QZFR01000062">
    <property type="protein sequence ID" value="RXV70589.1"/>
    <property type="molecule type" value="Genomic_DNA"/>
</dbReference>
<evidence type="ECO:0000313" key="5">
    <source>
        <dbReference type="Proteomes" id="UP000289316"/>
    </source>
</evidence>
<evidence type="ECO:0000313" key="3">
    <source>
        <dbReference type="EMBL" id="RXV70589.1"/>
    </source>
</evidence>
<dbReference type="Proteomes" id="UP000306855">
    <property type="component" value="Unassembled WGS sequence"/>
</dbReference>
<dbReference type="OrthoDB" id="31158at2"/>
<accession>A0A4Q2AKZ3</accession>
<dbReference type="InterPro" id="IPR050261">
    <property type="entry name" value="FrsA_esterase"/>
</dbReference>
<dbReference type="AlphaFoldDB" id="A0A4Q2AKZ3"/>
<evidence type="ECO:0000256" key="1">
    <source>
        <dbReference type="ARBA" id="ARBA00022801"/>
    </source>
</evidence>
<keyword evidence="1" id="KW-0378">Hydrolase</keyword>
<comment type="caution">
    <text evidence="3">The sequence shown here is derived from an EMBL/GenBank/DDBJ whole genome shotgun (WGS) entry which is preliminary data.</text>
</comment>
<organism evidence="3 5">
    <name type="scientific">Ligilactobacillus murinus</name>
    <dbReference type="NCBI Taxonomy" id="1622"/>
    <lineage>
        <taxon>Bacteria</taxon>
        <taxon>Bacillati</taxon>
        <taxon>Bacillota</taxon>
        <taxon>Bacilli</taxon>
        <taxon>Lactobacillales</taxon>
        <taxon>Lactobacillaceae</taxon>
        <taxon>Ligilactobacillus</taxon>
    </lineage>
</organism>
<evidence type="ECO:0000313" key="6">
    <source>
        <dbReference type="Proteomes" id="UP000306855"/>
    </source>
</evidence>
<dbReference type="PANTHER" id="PTHR22946">
    <property type="entry name" value="DIENELACTONE HYDROLASE DOMAIN-CONTAINING PROTEIN-RELATED"/>
    <property type="match status" value="1"/>
</dbReference>
<sequence>MMIEIITKKIEGLPVLEVVAKKYRTQKLPLIVFYHGWTGCKERVLTEGYELAKHGFRVVLPDAKFHGQRQSGPVTRHRQEFWQIVASSVKELPLLVNYYRQTSGIKDDLVGVSGLSMGAITTCALLTVYDWIKAGVSLMGSPCPTAFARQLLEELSGLADIPASFVDQQLAQLELIDLSKHPERIAGRPVHFWHDTADQIVPYAPDKAFFDSIQGKDYARNTSFTTTTGQGHKVNYVTAVEMAEKFEEYFGGIDDGTTK</sequence>
<dbReference type="Gene3D" id="3.40.50.1820">
    <property type="entry name" value="alpha/beta hydrolase"/>
    <property type="match status" value="1"/>
</dbReference>
<proteinExistence type="predicted"/>
<dbReference type="SUPFAM" id="SSF53474">
    <property type="entry name" value="alpha/beta-Hydrolases"/>
    <property type="match status" value="1"/>
</dbReference>
<protein>
    <submittedName>
        <fullName evidence="3">S9 family serine peptidase</fullName>
    </submittedName>
</protein>
<gene>
    <name evidence="3" type="ORF">D6C19_08205</name>
    <name evidence="4" type="ORF">E5340_08915</name>
</gene>
<reference evidence="4 6" key="2">
    <citation type="submission" date="2019-04" db="EMBL/GenBank/DDBJ databases">
        <title>Microbes associate with the intestines of laboratory mice.</title>
        <authorList>
            <person name="Navarre W."/>
            <person name="Wong E."/>
            <person name="Huang K."/>
            <person name="Tropini C."/>
            <person name="Ng K."/>
            <person name="Yu B."/>
        </authorList>
    </citation>
    <scope>NUCLEOTIDE SEQUENCE [LARGE SCALE GENOMIC DNA]</scope>
    <source>
        <strain evidence="4 6">NM26_J9</strain>
    </source>
</reference>
<evidence type="ECO:0000259" key="2">
    <source>
        <dbReference type="Pfam" id="PF01738"/>
    </source>
</evidence>
<dbReference type="Proteomes" id="UP000289316">
    <property type="component" value="Unassembled WGS sequence"/>
</dbReference>
<dbReference type="EMBL" id="SRYK01000053">
    <property type="protein sequence ID" value="TGY54005.1"/>
    <property type="molecule type" value="Genomic_DNA"/>
</dbReference>
<name>A0A4Q2AKZ3_9LACO</name>
<feature type="domain" description="Dienelactone hydrolase" evidence="2">
    <location>
        <begin position="24"/>
        <end position="141"/>
    </location>
</feature>
<dbReference type="GO" id="GO:0052689">
    <property type="term" value="F:carboxylic ester hydrolase activity"/>
    <property type="evidence" value="ECO:0007669"/>
    <property type="project" value="UniProtKB-ARBA"/>
</dbReference>
<dbReference type="Pfam" id="PF01738">
    <property type="entry name" value="DLH"/>
    <property type="match status" value="1"/>
</dbReference>
<reference evidence="3 5" key="1">
    <citation type="submission" date="2018-09" db="EMBL/GenBank/DDBJ databases">
        <title>Murine metabolic-syndrome-specific gut microbial biobank.</title>
        <authorList>
            <person name="Liu C."/>
        </authorList>
    </citation>
    <scope>NUCLEOTIDE SEQUENCE [LARGE SCALE GENOMIC DNA]</scope>
    <source>
        <strain evidence="3 5">C-30</strain>
    </source>
</reference>
<evidence type="ECO:0000313" key="4">
    <source>
        <dbReference type="EMBL" id="TGY54005.1"/>
    </source>
</evidence>
<dbReference type="PANTHER" id="PTHR22946:SF9">
    <property type="entry name" value="POLYKETIDE TRANSFERASE AF380"/>
    <property type="match status" value="1"/>
</dbReference>